<protein>
    <submittedName>
        <fullName evidence="3">Platelet glycoprotein Ib alpha chain</fullName>
    </submittedName>
</protein>
<dbReference type="OrthoDB" id="7872178at2759"/>
<feature type="region of interest" description="Disordered" evidence="1">
    <location>
        <begin position="127"/>
        <end position="150"/>
    </location>
</feature>
<sequence>MTSAIAEAQAQVATDWRSVSVFDAISSRQHSTQKMQSPARVPFVFLCFLVAGVMGQDVRPEFPEYFMPPTTQVPPTTISTEDPTTIANEETTIIATEEATTMPTETPTEEPATIATTPAEVSIISTTEPTTTSSTTEPTTTNPPTTTASEVPTTIANEETTIIPTTSTTEPSTTAPTTTTQSEPIYPTYLPPSTTSRRPFYPNNNPWSWDEPAERCYLKEQHEYVTNCWGFGWTSAFTCYRCCYYPNSNFAGCSRLHRGRCWWFD</sequence>
<gene>
    <name evidence="3" type="primary">LOC108078041</name>
</gene>
<evidence type="ECO:0000313" key="3">
    <source>
        <dbReference type="RefSeq" id="XP_017027091.2"/>
    </source>
</evidence>
<dbReference type="Proteomes" id="UP001652661">
    <property type="component" value="Chromosome 2R"/>
</dbReference>
<dbReference type="AlphaFoldDB" id="A0A6P4IW33"/>
<feature type="region of interest" description="Disordered" evidence="1">
    <location>
        <begin position="165"/>
        <end position="197"/>
    </location>
</feature>
<evidence type="ECO:0000256" key="1">
    <source>
        <dbReference type="SAM" id="MobiDB-lite"/>
    </source>
</evidence>
<reference evidence="3" key="2">
    <citation type="submission" date="2025-08" db="UniProtKB">
        <authorList>
            <consortium name="RefSeq"/>
        </authorList>
    </citation>
    <scope>IDENTIFICATION</scope>
    <source>
        <strain evidence="3">14028-0561.14</strain>
        <tissue evidence="3">Whole fly</tissue>
    </source>
</reference>
<evidence type="ECO:0000313" key="2">
    <source>
        <dbReference type="Proteomes" id="UP001652661"/>
    </source>
</evidence>
<name>A0A6P4IW33_DROKI</name>
<organism evidence="2 3">
    <name type="scientific">Drosophila kikkawai</name>
    <name type="common">Fruit fly</name>
    <dbReference type="NCBI Taxonomy" id="30033"/>
    <lineage>
        <taxon>Eukaryota</taxon>
        <taxon>Metazoa</taxon>
        <taxon>Ecdysozoa</taxon>
        <taxon>Arthropoda</taxon>
        <taxon>Hexapoda</taxon>
        <taxon>Insecta</taxon>
        <taxon>Pterygota</taxon>
        <taxon>Neoptera</taxon>
        <taxon>Endopterygota</taxon>
        <taxon>Diptera</taxon>
        <taxon>Brachycera</taxon>
        <taxon>Muscomorpha</taxon>
        <taxon>Ephydroidea</taxon>
        <taxon>Drosophilidae</taxon>
        <taxon>Drosophila</taxon>
        <taxon>Sophophora</taxon>
    </lineage>
</organism>
<reference evidence="2" key="1">
    <citation type="submission" date="2025-05" db="UniProtKB">
        <authorList>
            <consortium name="RefSeq"/>
        </authorList>
    </citation>
    <scope>NUCLEOTIDE SEQUENCE [LARGE SCALE GENOMIC DNA]</scope>
    <source>
        <strain evidence="2">14028-0561.14</strain>
    </source>
</reference>
<proteinExistence type="predicted"/>
<feature type="compositionally biased region" description="Low complexity" evidence="1">
    <location>
        <begin position="165"/>
        <end position="185"/>
    </location>
</feature>
<dbReference type="RefSeq" id="XP_017027091.2">
    <property type="nucleotide sequence ID" value="XM_017171602.3"/>
</dbReference>
<accession>A0A6P4IW33</accession>
<dbReference type="GeneID" id="108078041"/>
<keyword evidence="2" id="KW-1185">Reference proteome</keyword>